<dbReference type="AlphaFoldDB" id="W4GW92"/>
<dbReference type="STRING" id="112090.W4GW92"/>
<evidence type="ECO:0008006" key="2">
    <source>
        <dbReference type="Google" id="ProtNLM"/>
    </source>
</evidence>
<dbReference type="GO" id="GO:0030027">
    <property type="term" value="C:lamellipodium"/>
    <property type="evidence" value="ECO:0007669"/>
    <property type="project" value="TreeGrafter"/>
</dbReference>
<organism evidence="1">
    <name type="scientific">Aphanomyces astaci</name>
    <name type="common">Crayfish plague agent</name>
    <dbReference type="NCBI Taxonomy" id="112090"/>
    <lineage>
        <taxon>Eukaryota</taxon>
        <taxon>Sar</taxon>
        <taxon>Stramenopiles</taxon>
        <taxon>Oomycota</taxon>
        <taxon>Saprolegniomycetes</taxon>
        <taxon>Saprolegniales</taxon>
        <taxon>Verrucalvaceae</taxon>
        <taxon>Aphanomyces</taxon>
    </lineage>
</organism>
<evidence type="ECO:0000313" key="1">
    <source>
        <dbReference type="EMBL" id="ETV83995.1"/>
    </source>
</evidence>
<dbReference type="VEuPathDB" id="FungiDB:H257_03359"/>
<dbReference type="RefSeq" id="XP_009825687.1">
    <property type="nucleotide sequence ID" value="XM_009827385.1"/>
</dbReference>
<proteinExistence type="predicted"/>
<protein>
    <recommendedName>
        <fullName evidence="2">Cleavage/polyadenylation specificity factor A subunit N-terminal domain-containing protein</fullName>
    </recommendedName>
</protein>
<name>W4GW92_APHAT</name>
<dbReference type="InterPro" id="IPR028994">
    <property type="entry name" value="Integrin_alpha_N"/>
</dbReference>
<dbReference type="GO" id="GO:0051015">
    <property type="term" value="F:actin filament binding"/>
    <property type="evidence" value="ECO:0007669"/>
    <property type="project" value="TreeGrafter"/>
</dbReference>
<dbReference type="GeneID" id="20805355"/>
<dbReference type="InterPro" id="IPR029982">
    <property type="entry name" value="Kptn"/>
</dbReference>
<dbReference type="GO" id="GO:1904262">
    <property type="term" value="P:negative regulation of TORC1 signaling"/>
    <property type="evidence" value="ECO:0007669"/>
    <property type="project" value="TreeGrafter"/>
</dbReference>
<reference evidence="1" key="1">
    <citation type="submission" date="2013-12" db="EMBL/GenBank/DDBJ databases">
        <title>The Genome Sequence of Aphanomyces astaci APO3.</title>
        <authorList>
            <consortium name="The Broad Institute Genomics Platform"/>
            <person name="Russ C."/>
            <person name="Tyler B."/>
            <person name="van West P."/>
            <person name="Dieguez-Uribeondo J."/>
            <person name="Young S.K."/>
            <person name="Zeng Q."/>
            <person name="Gargeya S."/>
            <person name="Fitzgerald M."/>
            <person name="Abouelleil A."/>
            <person name="Alvarado L."/>
            <person name="Chapman S.B."/>
            <person name="Gainer-Dewar J."/>
            <person name="Goldberg J."/>
            <person name="Griggs A."/>
            <person name="Gujja S."/>
            <person name="Hansen M."/>
            <person name="Howarth C."/>
            <person name="Imamovic A."/>
            <person name="Ireland A."/>
            <person name="Larimer J."/>
            <person name="McCowan C."/>
            <person name="Murphy C."/>
            <person name="Pearson M."/>
            <person name="Poon T.W."/>
            <person name="Priest M."/>
            <person name="Roberts A."/>
            <person name="Saif S."/>
            <person name="Shea T."/>
            <person name="Sykes S."/>
            <person name="Wortman J."/>
            <person name="Nusbaum C."/>
            <person name="Birren B."/>
        </authorList>
    </citation>
    <scope>NUCLEOTIDE SEQUENCE [LARGE SCALE GENOMIC DNA]</scope>
    <source>
        <strain evidence="1">APO3</strain>
    </source>
</reference>
<dbReference type="PANTHER" id="PTHR15435:SF2">
    <property type="entry name" value="KICSTOR COMPLEX PROTEIN KAPTIN"/>
    <property type="match status" value="1"/>
</dbReference>
<dbReference type="GO" id="GO:0015629">
    <property type="term" value="C:actin cytoskeleton"/>
    <property type="evidence" value="ECO:0007669"/>
    <property type="project" value="InterPro"/>
</dbReference>
<gene>
    <name evidence="1" type="ORF">H257_03359</name>
</gene>
<dbReference type="SUPFAM" id="SSF69318">
    <property type="entry name" value="Integrin alpha N-terminal domain"/>
    <property type="match status" value="1"/>
</dbReference>
<dbReference type="PANTHER" id="PTHR15435">
    <property type="entry name" value="KICSTOR COMPLEX PROTEIN KAPTIN"/>
    <property type="match status" value="1"/>
</dbReference>
<dbReference type="OrthoDB" id="10267127at2759"/>
<dbReference type="EMBL" id="KI913119">
    <property type="protein sequence ID" value="ETV83995.1"/>
    <property type="molecule type" value="Genomic_DNA"/>
</dbReference>
<accession>W4GW92</accession>
<sequence length="468" mass="51386">MGYGQTWLFRYPAPLHDAAVGVEREYSRQPSYYDMDDMTDEEHTNTVAAVINRDKDVAAFSMTSIAHDRILVTTPWTVCELQYRNDDDQFHFSPLGLTKESTPTALDYAMSNATMPADSSLLACDVLHLWSSRSALVLLYQEPRGGRCWLTLQPFSTATPPDQSSTQILRQRFEQTSVPLKSVTVTVRNGQGRHFHGVLLFRTDSVVACGYIQDTNDSNHVQAEQLSTDAFASFFPHLVDCHGVTAYHTTTATSPASDTNETPTTIRFLALGCANGVLRVMAGPAAVDGFEAVACTKQFELDGPISSLHLFNVADTIDRSAALSPYTCDVVVNSSIGYAVVYHHPFDVACRPIILPESDHYDSLLCCVSADIDMDGRPELLLGTFSNALIAYASPDTPSGTWSVLPKPAWDFFFFGPVYSILCQDMNGDGVDELVIASTDGIHVLEPDCDQVLEKLKAVLVALQQQDQ</sequence>
<dbReference type="GO" id="GO:0034198">
    <property type="term" value="P:cellular response to amino acid starvation"/>
    <property type="evidence" value="ECO:0007669"/>
    <property type="project" value="TreeGrafter"/>
</dbReference>
<dbReference type="GO" id="GO:0007015">
    <property type="term" value="P:actin filament organization"/>
    <property type="evidence" value="ECO:0007669"/>
    <property type="project" value="InterPro"/>
</dbReference>